<gene>
    <name evidence="2" type="ORF">ABK905_05765</name>
</gene>
<name>A0AAU7QF88_9GAMM</name>
<sequence length="112" mass="11845">MRIVNVYKITVLMPLIGCSACAHMAQDSWTGRDKAAHFVSSAALAMAGSAAAEHQNASPARSRNIGFAFSLSLGAAKEGYDSRAAGSGWSWKDFAWDVAGAATGFSIYYFSE</sequence>
<proteinExistence type="predicted"/>
<reference evidence="2" key="1">
    <citation type="submission" date="2024-06" db="EMBL/GenBank/DDBJ databases">
        <authorList>
            <person name="Coelho C."/>
            <person name="Bento M."/>
            <person name="Garcia E."/>
            <person name="Camelo A."/>
            <person name="Brandao I."/>
            <person name="Espirito Santo C."/>
            <person name="Trovao J."/>
            <person name="Verissimo A."/>
            <person name="Costa J."/>
            <person name="Tiago I."/>
        </authorList>
    </citation>
    <scope>NUCLEOTIDE SEQUENCE</scope>
    <source>
        <strain evidence="2">KWT182</strain>
    </source>
</reference>
<dbReference type="NCBIfam" id="NF008028">
    <property type="entry name" value="PRK10759.1"/>
    <property type="match status" value="1"/>
</dbReference>
<evidence type="ECO:0000256" key="1">
    <source>
        <dbReference type="SAM" id="SignalP"/>
    </source>
</evidence>
<accession>A0AAU7QF88</accession>
<dbReference type="PANTHER" id="PTHR35462">
    <property type="match status" value="1"/>
</dbReference>
<keyword evidence="2" id="KW-0449">Lipoprotein</keyword>
<dbReference type="PANTHER" id="PTHR35462:SF2">
    <property type="entry name" value="TRANSMEMBRANE PROTEIN"/>
    <property type="match status" value="1"/>
</dbReference>
<protein>
    <submittedName>
        <fullName evidence="2">YfiM family lipoprotein</fullName>
    </submittedName>
</protein>
<organism evidence="2">
    <name type="scientific">Acerihabitans sp. KWT182</name>
    <dbReference type="NCBI Taxonomy" id="3157919"/>
    <lineage>
        <taxon>Bacteria</taxon>
        <taxon>Pseudomonadati</taxon>
        <taxon>Pseudomonadota</taxon>
        <taxon>Gammaproteobacteria</taxon>
        <taxon>Enterobacterales</taxon>
        <taxon>Pectobacteriaceae</taxon>
        <taxon>Acerihabitans</taxon>
    </lineage>
</organism>
<feature type="chain" id="PRO_5043560245" evidence="1">
    <location>
        <begin position="25"/>
        <end position="112"/>
    </location>
</feature>
<evidence type="ECO:0000313" key="2">
    <source>
        <dbReference type="EMBL" id="XBS71814.1"/>
    </source>
</evidence>
<keyword evidence="1" id="KW-0732">Signal</keyword>
<dbReference type="InterPro" id="IPR018736">
    <property type="entry name" value="DUF2279_periplasmic_lipo"/>
</dbReference>
<dbReference type="EMBL" id="CP157947">
    <property type="protein sequence ID" value="XBS71814.1"/>
    <property type="molecule type" value="Genomic_DNA"/>
</dbReference>
<dbReference type="AlphaFoldDB" id="A0AAU7QF88"/>
<feature type="signal peptide" evidence="1">
    <location>
        <begin position="1"/>
        <end position="24"/>
    </location>
</feature>
<dbReference type="Pfam" id="PF10043">
    <property type="entry name" value="DUF2279"/>
    <property type="match status" value="1"/>
</dbReference>